<dbReference type="STRING" id="202952.GCA_000747725_01055"/>
<evidence type="ECO:0000313" key="2">
    <source>
        <dbReference type="Proteomes" id="UP000013117"/>
    </source>
</evidence>
<organism evidence="1 2">
    <name type="scientific">Acinetobacter gerneri DSM 14967 = CIP 107464 = MTCC 9824</name>
    <dbReference type="NCBI Taxonomy" id="1120926"/>
    <lineage>
        <taxon>Bacteria</taxon>
        <taxon>Pseudomonadati</taxon>
        <taxon>Pseudomonadota</taxon>
        <taxon>Gammaproteobacteria</taxon>
        <taxon>Moraxellales</taxon>
        <taxon>Moraxellaceae</taxon>
        <taxon>Acinetobacter</taxon>
    </lineage>
</organism>
<dbReference type="EMBL" id="APPN01000072">
    <property type="protein sequence ID" value="ENV32888.1"/>
    <property type="molecule type" value="Genomic_DNA"/>
</dbReference>
<name>N8ZM87_9GAMM</name>
<evidence type="ECO:0000313" key="1">
    <source>
        <dbReference type="EMBL" id="ENV32888.1"/>
    </source>
</evidence>
<sequence>MGFHLAESPSISKYNLFTILLNTKMNIKRDKIAISSMNIHLHDI</sequence>
<protein>
    <submittedName>
        <fullName evidence="1">Uncharacterized protein</fullName>
    </submittedName>
</protein>
<dbReference type="PATRIC" id="fig|1120926.3.peg.2979"/>
<gene>
    <name evidence="1" type="ORF">F960_03063</name>
</gene>
<accession>N8ZM87</accession>
<dbReference type="HOGENOM" id="CLU_3211123_0_0_6"/>
<comment type="caution">
    <text evidence="1">The sequence shown here is derived from an EMBL/GenBank/DDBJ whole genome shotgun (WGS) entry which is preliminary data.</text>
</comment>
<keyword evidence="2" id="KW-1185">Reference proteome</keyword>
<dbReference type="AlphaFoldDB" id="N8ZM87"/>
<dbReference type="Proteomes" id="UP000013117">
    <property type="component" value="Unassembled WGS sequence"/>
</dbReference>
<proteinExistence type="predicted"/>
<reference evidence="1 2" key="1">
    <citation type="submission" date="2013-02" db="EMBL/GenBank/DDBJ databases">
        <title>The Genome Sequence of Acinetobacter gerneri CIP 107464.</title>
        <authorList>
            <consortium name="The Broad Institute Genome Sequencing Platform"/>
            <consortium name="The Broad Institute Genome Sequencing Center for Infectious Disease"/>
            <person name="Cerqueira G."/>
            <person name="Feldgarden M."/>
            <person name="Courvalin P."/>
            <person name="Perichon B."/>
            <person name="Grillot-Courvalin C."/>
            <person name="Clermont D."/>
            <person name="Rocha E."/>
            <person name="Yoon E.-J."/>
            <person name="Nemec A."/>
            <person name="Walker B."/>
            <person name="Young S.K."/>
            <person name="Zeng Q."/>
            <person name="Gargeya S."/>
            <person name="Fitzgerald M."/>
            <person name="Haas B."/>
            <person name="Abouelleil A."/>
            <person name="Alvarado L."/>
            <person name="Arachchi H.M."/>
            <person name="Berlin A.M."/>
            <person name="Chapman S.B."/>
            <person name="Dewar J."/>
            <person name="Goldberg J."/>
            <person name="Griggs A."/>
            <person name="Gujja S."/>
            <person name="Hansen M."/>
            <person name="Howarth C."/>
            <person name="Imamovic A."/>
            <person name="Larimer J."/>
            <person name="McCowan C."/>
            <person name="Murphy C."/>
            <person name="Neiman D."/>
            <person name="Pearson M."/>
            <person name="Priest M."/>
            <person name="Roberts A."/>
            <person name="Saif S."/>
            <person name="Shea T."/>
            <person name="Sisk P."/>
            <person name="Sykes S."/>
            <person name="Wortman J."/>
            <person name="Nusbaum C."/>
            <person name="Birren B."/>
        </authorList>
    </citation>
    <scope>NUCLEOTIDE SEQUENCE [LARGE SCALE GENOMIC DNA]</scope>
    <source>
        <strain evidence="1 2">CIP 107464</strain>
    </source>
</reference>